<gene>
    <name evidence="3" type="ORF">CYMTET_31613</name>
</gene>
<evidence type="ECO:0000256" key="1">
    <source>
        <dbReference type="SAM" id="MobiDB-lite"/>
    </source>
</evidence>
<feature type="compositionally biased region" description="Gly residues" evidence="1">
    <location>
        <begin position="196"/>
        <end position="205"/>
    </location>
</feature>
<name>A0AAE0KT01_9CHLO</name>
<organism evidence="3 4">
    <name type="scientific">Cymbomonas tetramitiformis</name>
    <dbReference type="NCBI Taxonomy" id="36881"/>
    <lineage>
        <taxon>Eukaryota</taxon>
        <taxon>Viridiplantae</taxon>
        <taxon>Chlorophyta</taxon>
        <taxon>Pyramimonadophyceae</taxon>
        <taxon>Pyramimonadales</taxon>
        <taxon>Pyramimonadaceae</taxon>
        <taxon>Cymbomonas</taxon>
    </lineage>
</organism>
<keyword evidence="4" id="KW-1185">Reference proteome</keyword>
<proteinExistence type="predicted"/>
<keyword evidence="2" id="KW-1133">Transmembrane helix</keyword>
<dbReference type="PRINTS" id="PR01217">
    <property type="entry name" value="PRICHEXTENSN"/>
</dbReference>
<reference evidence="3 4" key="1">
    <citation type="journal article" date="2015" name="Genome Biol. Evol.">
        <title>Comparative Genomics of a Bacterivorous Green Alga Reveals Evolutionary Causalities and Consequences of Phago-Mixotrophic Mode of Nutrition.</title>
        <authorList>
            <person name="Burns J.A."/>
            <person name="Paasch A."/>
            <person name="Narechania A."/>
            <person name="Kim E."/>
        </authorList>
    </citation>
    <scope>NUCLEOTIDE SEQUENCE [LARGE SCALE GENOMIC DNA]</scope>
    <source>
        <strain evidence="3 4">PLY_AMNH</strain>
    </source>
</reference>
<evidence type="ECO:0000256" key="2">
    <source>
        <dbReference type="SAM" id="Phobius"/>
    </source>
</evidence>
<keyword evidence="2" id="KW-0812">Transmembrane</keyword>
<feature type="region of interest" description="Disordered" evidence="1">
    <location>
        <begin position="98"/>
        <end position="205"/>
    </location>
</feature>
<feature type="compositionally biased region" description="Pro residues" evidence="1">
    <location>
        <begin position="98"/>
        <end position="190"/>
    </location>
</feature>
<dbReference type="Proteomes" id="UP001190700">
    <property type="component" value="Unassembled WGS sequence"/>
</dbReference>
<dbReference type="AlphaFoldDB" id="A0AAE0KT01"/>
<sequence>EGEGDRTICFTGDHCHAVQEEYQNQLGLVPGSPALLMNGPKWGYDPSNPVPAAGSYVWQSDNAACAYGDTTCEPDGWKFVFPAYTDCTVPFPPSIPSPPSPISPPFSPPNPSPPPQPASPPNPPVPYPPPPMLPVSPPRPQSPAPPPVPPGIPAPPPCPPPSPCPPSPPPASPSPPPPPPRPPPPSPPPFTEQGSIEGGGDGDGGTDTWVIGVAVIASFSGMCLIIGAVYFRRQQQSIAADRIEFFGPSDGMG</sequence>
<evidence type="ECO:0000313" key="4">
    <source>
        <dbReference type="Proteomes" id="UP001190700"/>
    </source>
</evidence>
<feature type="non-terminal residue" evidence="3">
    <location>
        <position position="1"/>
    </location>
</feature>
<protein>
    <submittedName>
        <fullName evidence="3">Uncharacterized protein</fullName>
    </submittedName>
</protein>
<accession>A0AAE0KT01</accession>
<feature type="transmembrane region" description="Helical" evidence="2">
    <location>
        <begin position="209"/>
        <end position="231"/>
    </location>
</feature>
<evidence type="ECO:0000313" key="3">
    <source>
        <dbReference type="EMBL" id="KAK3259385.1"/>
    </source>
</evidence>
<comment type="caution">
    <text evidence="3">The sequence shown here is derived from an EMBL/GenBank/DDBJ whole genome shotgun (WGS) entry which is preliminary data.</text>
</comment>
<keyword evidence="2" id="KW-0472">Membrane</keyword>
<dbReference type="EMBL" id="LGRX02018788">
    <property type="protein sequence ID" value="KAK3259385.1"/>
    <property type="molecule type" value="Genomic_DNA"/>
</dbReference>